<dbReference type="RefSeq" id="WP_284203194.1">
    <property type="nucleotide sequence ID" value="NZ_BSPQ01000002.1"/>
</dbReference>
<organism evidence="3 4">
    <name type="scientific">Psychromonas marina</name>
    <dbReference type="NCBI Taxonomy" id="88364"/>
    <lineage>
        <taxon>Bacteria</taxon>
        <taxon>Pseudomonadati</taxon>
        <taxon>Pseudomonadota</taxon>
        <taxon>Gammaproteobacteria</taxon>
        <taxon>Alteromonadales</taxon>
        <taxon>Psychromonadaceae</taxon>
        <taxon>Psychromonas</taxon>
    </lineage>
</organism>
<comment type="similarity">
    <text evidence="1">Belongs to the cycloisomerase 2 family.</text>
</comment>
<evidence type="ECO:0000256" key="2">
    <source>
        <dbReference type="ARBA" id="ARBA00022526"/>
    </source>
</evidence>
<evidence type="ECO:0000256" key="1">
    <source>
        <dbReference type="ARBA" id="ARBA00005564"/>
    </source>
</evidence>
<name>A0ABQ6DY28_9GAMM</name>
<sequence length="352" mass="38757">MEQQILYVGCYTPEAGAGIKVVEFDNQTGQLTEINCIADLPNTSFLAVSKDKQTLFAVSEDERQGELGCFDIQNPRTPIFINKQSSLGGAPCHISLTAEKLFVSNYVSGNLSAFSLIEEQLLPAYSSIQHQGQSVNLDRQKSAHVHASQLSRDERFLVVADLGIDALKVYLVAEKQLTLVFTAVLAGGDGPRHLVFNSVGDRLYLANELSSDVVVFNFNQQSGELTQQQRISSLPNTFISSQKSAPSKQQSYIAEITLSKDGCYLYVSNRGHDSIAIYSVDQKSGLLKPLDYVKTGGLFLRHFALSPNQQWLLVAHQNSEQLCVFKRDVDTGLLSKTDNQLTAKHAVCVCFL</sequence>
<protein>
    <submittedName>
        <fullName evidence="3">6-phosphogluconolactonase</fullName>
    </submittedName>
</protein>
<keyword evidence="2" id="KW-0119">Carbohydrate metabolism</keyword>
<dbReference type="InterPro" id="IPR019405">
    <property type="entry name" value="Lactonase_7-beta_prop"/>
</dbReference>
<dbReference type="InterPro" id="IPR015943">
    <property type="entry name" value="WD40/YVTN_repeat-like_dom_sf"/>
</dbReference>
<dbReference type="Pfam" id="PF10282">
    <property type="entry name" value="Lactonase"/>
    <property type="match status" value="1"/>
</dbReference>
<dbReference type="EMBL" id="BSPQ01000002">
    <property type="protein sequence ID" value="GLS90071.1"/>
    <property type="molecule type" value="Genomic_DNA"/>
</dbReference>
<evidence type="ECO:0000313" key="3">
    <source>
        <dbReference type="EMBL" id="GLS90071.1"/>
    </source>
</evidence>
<gene>
    <name evidence="3" type="ORF">GCM10007916_11380</name>
</gene>
<reference evidence="4" key="1">
    <citation type="journal article" date="2019" name="Int. J. Syst. Evol. Microbiol.">
        <title>The Global Catalogue of Microorganisms (GCM) 10K type strain sequencing project: providing services to taxonomists for standard genome sequencing and annotation.</title>
        <authorList>
            <consortium name="The Broad Institute Genomics Platform"/>
            <consortium name="The Broad Institute Genome Sequencing Center for Infectious Disease"/>
            <person name="Wu L."/>
            <person name="Ma J."/>
        </authorList>
    </citation>
    <scope>NUCLEOTIDE SEQUENCE [LARGE SCALE GENOMIC DNA]</scope>
    <source>
        <strain evidence="4">NBRC 103166</strain>
    </source>
</reference>
<keyword evidence="4" id="KW-1185">Reference proteome</keyword>
<dbReference type="InterPro" id="IPR011048">
    <property type="entry name" value="Haem_d1_sf"/>
</dbReference>
<dbReference type="InterPro" id="IPR050282">
    <property type="entry name" value="Cycloisomerase_2"/>
</dbReference>
<proteinExistence type="inferred from homology"/>
<accession>A0ABQ6DY28</accession>
<comment type="caution">
    <text evidence="3">The sequence shown here is derived from an EMBL/GenBank/DDBJ whole genome shotgun (WGS) entry which is preliminary data.</text>
</comment>
<dbReference type="Gene3D" id="2.130.10.10">
    <property type="entry name" value="YVTN repeat-like/Quinoprotein amine dehydrogenase"/>
    <property type="match status" value="1"/>
</dbReference>
<evidence type="ECO:0000313" key="4">
    <source>
        <dbReference type="Proteomes" id="UP001157353"/>
    </source>
</evidence>
<dbReference type="PANTHER" id="PTHR30344">
    <property type="entry name" value="6-PHOSPHOGLUCONOLACTONASE-RELATED"/>
    <property type="match status" value="1"/>
</dbReference>
<keyword evidence="2" id="KW-0313">Glucose metabolism</keyword>
<dbReference type="PANTHER" id="PTHR30344:SF1">
    <property type="entry name" value="6-PHOSPHOGLUCONOLACTONASE"/>
    <property type="match status" value="1"/>
</dbReference>
<dbReference type="Proteomes" id="UP001157353">
    <property type="component" value="Unassembled WGS sequence"/>
</dbReference>
<dbReference type="SUPFAM" id="SSF51004">
    <property type="entry name" value="C-terminal (heme d1) domain of cytochrome cd1-nitrite reductase"/>
    <property type="match status" value="1"/>
</dbReference>